<feature type="region of interest" description="Disordered" evidence="9">
    <location>
        <begin position="123"/>
        <end position="179"/>
    </location>
</feature>
<evidence type="ECO:0000256" key="7">
    <source>
        <dbReference type="ARBA" id="ARBA00023163"/>
    </source>
</evidence>
<feature type="region of interest" description="Disordered" evidence="9">
    <location>
        <begin position="1"/>
        <end position="85"/>
    </location>
</feature>
<dbReference type="PROSITE" id="PS50157">
    <property type="entry name" value="ZINC_FINGER_C2H2_2"/>
    <property type="match status" value="2"/>
</dbReference>
<dbReference type="GO" id="GO:0008270">
    <property type="term" value="F:zinc ion binding"/>
    <property type="evidence" value="ECO:0007669"/>
    <property type="project" value="UniProtKB-KW"/>
</dbReference>
<dbReference type="SMART" id="SM00355">
    <property type="entry name" value="ZnF_C2H2"/>
    <property type="match status" value="2"/>
</dbReference>
<dbReference type="GO" id="GO:0005634">
    <property type="term" value="C:nucleus"/>
    <property type="evidence" value="ECO:0007669"/>
    <property type="project" value="UniProtKB-SubCell"/>
</dbReference>
<accession>A0A7R8WT25</accession>
<dbReference type="PANTHER" id="PTHR14196:SF0">
    <property type="entry name" value="PROTEIN BOWEL"/>
    <property type="match status" value="1"/>
</dbReference>
<keyword evidence="3" id="KW-0677">Repeat</keyword>
<comment type="subcellular location">
    <subcellularLocation>
        <location evidence="1">Nucleus</location>
    </subcellularLocation>
</comment>
<name>A0A7R8WT25_9CRUS</name>
<feature type="compositionally biased region" description="Low complexity" evidence="9">
    <location>
        <begin position="30"/>
        <end position="47"/>
    </location>
</feature>
<feature type="compositionally biased region" description="Pro residues" evidence="9">
    <location>
        <begin position="75"/>
        <end position="85"/>
    </location>
</feature>
<keyword evidence="2" id="KW-0479">Metal-binding</keyword>
<dbReference type="PROSITE" id="PS00028">
    <property type="entry name" value="ZINC_FINGER_C2H2_1"/>
    <property type="match status" value="1"/>
</dbReference>
<dbReference type="FunFam" id="3.30.160.60:FF:002571">
    <property type="entry name" value="Protein odd-skipped-related 2"/>
    <property type="match status" value="1"/>
</dbReference>
<reference evidence="10" key="1">
    <citation type="submission" date="2020-11" db="EMBL/GenBank/DDBJ databases">
        <authorList>
            <person name="Tran Van P."/>
        </authorList>
    </citation>
    <scope>NUCLEOTIDE SEQUENCE</scope>
</reference>
<dbReference type="EMBL" id="OB669103">
    <property type="protein sequence ID" value="CAD7234572.1"/>
    <property type="molecule type" value="Genomic_DNA"/>
</dbReference>
<organism evidence="10">
    <name type="scientific">Cyprideis torosa</name>
    <dbReference type="NCBI Taxonomy" id="163714"/>
    <lineage>
        <taxon>Eukaryota</taxon>
        <taxon>Metazoa</taxon>
        <taxon>Ecdysozoa</taxon>
        <taxon>Arthropoda</taxon>
        <taxon>Crustacea</taxon>
        <taxon>Oligostraca</taxon>
        <taxon>Ostracoda</taxon>
        <taxon>Podocopa</taxon>
        <taxon>Podocopida</taxon>
        <taxon>Cytherocopina</taxon>
        <taxon>Cytheroidea</taxon>
        <taxon>Cytherideidae</taxon>
        <taxon>Cyprideis</taxon>
    </lineage>
</organism>
<dbReference type="InterPro" id="IPR036236">
    <property type="entry name" value="Znf_C2H2_sf"/>
</dbReference>
<dbReference type="FunFam" id="3.30.160.60:FF:000311">
    <property type="entry name" value="protein odd-skipped-related 2 isoform X1"/>
    <property type="match status" value="1"/>
</dbReference>
<evidence type="ECO:0000256" key="3">
    <source>
        <dbReference type="ARBA" id="ARBA00022737"/>
    </source>
</evidence>
<feature type="non-terminal residue" evidence="10">
    <location>
        <position position="1"/>
    </location>
</feature>
<dbReference type="GO" id="GO:0000981">
    <property type="term" value="F:DNA-binding transcription factor activity, RNA polymerase II-specific"/>
    <property type="evidence" value="ECO:0007669"/>
    <property type="project" value="TreeGrafter"/>
</dbReference>
<evidence type="ECO:0000256" key="2">
    <source>
        <dbReference type="ARBA" id="ARBA00022723"/>
    </source>
</evidence>
<keyword evidence="7" id="KW-0804">Transcription</keyword>
<dbReference type="GO" id="GO:0000977">
    <property type="term" value="F:RNA polymerase II transcription regulatory region sequence-specific DNA binding"/>
    <property type="evidence" value="ECO:0007669"/>
    <property type="project" value="TreeGrafter"/>
</dbReference>
<proteinExistence type="predicted"/>
<gene>
    <name evidence="10" type="ORF">CTOB1V02_LOCUS12388</name>
</gene>
<sequence>MVPHSDTRKGGPVSPSALPLTPPPTPTSPPSLVSMPLGLMLPLGKPSPFSPQAMPSRSPSPPGPPQGLDLRHQSRPPPPPPGFLLPPLTFPPHLAASLFNPYAATLFRLGLLPQGLLPQGLPPFGGLPMASPHPQQASPQSEPPRSPLPHRKTPDAPSQPLRPVSSPQTGSNKSKRVSTRPRKQFICKFCCRQFTKSYNLLIHERTHTDERPYNCDVCGKAFRRQDHLRDH</sequence>
<dbReference type="Gene3D" id="3.30.160.60">
    <property type="entry name" value="Classic Zinc Finger"/>
    <property type="match status" value="2"/>
</dbReference>
<evidence type="ECO:0000313" key="10">
    <source>
        <dbReference type="EMBL" id="CAD7234572.1"/>
    </source>
</evidence>
<dbReference type="SUPFAM" id="SSF57667">
    <property type="entry name" value="beta-beta-alpha zinc fingers"/>
    <property type="match status" value="1"/>
</dbReference>
<protein>
    <submittedName>
        <fullName evidence="10">Uncharacterized protein</fullName>
    </submittedName>
</protein>
<evidence type="ECO:0000256" key="1">
    <source>
        <dbReference type="ARBA" id="ARBA00004123"/>
    </source>
</evidence>
<feature type="compositionally biased region" description="Pro residues" evidence="9">
    <location>
        <begin position="20"/>
        <end position="29"/>
    </location>
</feature>
<keyword evidence="8" id="KW-0539">Nucleus</keyword>
<dbReference type="PANTHER" id="PTHR14196">
    <property type="entry name" value="ODD-SKIPPED - RELATED"/>
    <property type="match status" value="1"/>
</dbReference>
<evidence type="ECO:0000256" key="9">
    <source>
        <dbReference type="SAM" id="MobiDB-lite"/>
    </source>
</evidence>
<dbReference type="InterPro" id="IPR013087">
    <property type="entry name" value="Znf_C2H2_type"/>
</dbReference>
<evidence type="ECO:0000256" key="8">
    <source>
        <dbReference type="ARBA" id="ARBA00023242"/>
    </source>
</evidence>
<dbReference type="InterPro" id="IPR050717">
    <property type="entry name" value="C2H2-ZF_Transcription_Reg"/>
</dbReference>
<dbReference type="OrthoDB" id="9451254at2759"/>
<evidence type="ECO:0000256" key="5">
    <source>
        <dbReference type="ARBA" id="ARBA00022833"/>
    </source>
</evidence>
<evidence type="ECO:0000256" key="6">
    <source>
        <dbReference type="ARBA" id="ARBA00023015"/>
    </source>
</evidence>
<evidence type="ECO:0000256" key="4">
    <source>
        <dbReference type="ARBA" id="ARBA00022771"/>
    </source>
</evidence>
<dbReference type="AlphaFoldDB" id="A0A7R8WT25"/>
<keyword evidence="4" id="KW-0863">Zinc-finger</keyword>
<keyword evidence="5" id="KW-0862">Zinc</keyword>
<dbReference type="Pfam" id="PF00096">
    <property type="entry name" value="zf-C2H2"/>
    <property type="match status" value="1"/>
</dbReference>
<keyword evidence="6" id="KW-0805">Transcription regulation</keyword>